<keyword evidence="1" id="KW-0472">Membrane</keyword>
<comment type="caution">
    <text evidence="2">The sequence shown here is derived from an EMBL/GenBank/DDBJ whole genome shotgun (WGS) entry which is preliminary data.</text>
</comment>
<keyword evidence="1" id="KW-0812">Transmembrane</keyword>
<organism evidence="2 3">
    <name type="scientific">Lacticaseibacillus camelliae DSM 22697 = JCM 13995</name>
    <dbReference type="NCBI Taxonomy" id="1423730"/>
    <lineage>
        <taxon>Bacteria</taxon>
        <taxon>Bacillati</taxon>
        <taxon>Bacillota</taxon>
        <taxon>Bacilli</taxon>
        <taxon>Lactobacillales</taxon>
        <taxon>Lactobacillaceae</taxon>
        <taxon>Lacticaseibacillus</taxon>
    </lineage>
</organism>
<dbReference type="EMBL" id="AYZJ01000028">
    <property type="protein sequence ID" value="KRN23306.1"/>
    <property type="molecule type" value="Genomic_DNA"/>
</dbReference>
<evidence type="ECO:0000256" key="1">
    <source>
        <dbReference type="SAM" id="Phobius"/>
    </source>
</evidence>
<dbReference type="Proteomes" id="UP000050865">
    <property type="component" value="Unassembled WGS sequence"/>
</dbReference>
<evidence type="ECO:0000313" key="3">
    <source>
        <dbReference type="Proteomes" id="UP000050865"/>
    </source>
</evidence>
<proteinExistence type="predicted"/>
<gene>
    <name evidence="2" type="ORF">FC75_GL001506</name>
</gene>
<feature type="transmembrane region" description="Helical" evidence="1">
    <location>
        <begin position="35"/>
        <end position="53"/>
    </location>
</feature>
<feature type="transmembrane region" description="Helical" evidence="1">
    <location>
        <begin position="12"/>
        <end position="29"/>
    </location>
</feature>
<dbReference type="AlphaFoldDB" id="A0A0R2FDR8"/>
<dbReference type="PATRIC" id="fig|1423730.4.peg.1578"/>
<keyword evidence="3" id="KW-1185">Reference proteome</keyword>
<sequence length="76" mass="8836">MEKRKPAAGNPRRIWISIAGAVLMLMLAINDISRFGWGIVTLSTFAICAYFIYEIVQTIRDPERVANRIDKHHRWH</sequence>
<protein>
    <submittedName>
        <fullName evidence="2">Uncharacterized protein</fullName>
    </submittedName>
</protein>
<accession>A0A0R2FDR8</accession>
<name>A0A0R2FDR8_9LACO</name>
<dbReference type="OrthoDB" id="2299557at2"/>
<evidence type="ECO:0000313" key="2">
    <source>
        <dbReference type="EMBL" id="KRN23306.1"/>
    </source>
</evidence>
<dbReference type="RefSeq" id="WP_054661654.1">
    <property type="nucleotide sequence ID" value="NZ_AYZJ01000028.1"/>
</dbReference>
<reference evidence="2 3" key="1">
    <citation type="journal article" date="2015" name="Genome Announc.">
        <title>Expanding the biotechnology potential of lactobacilli through comparative genomics of 213 strains and associated genera.</title>
        <authorList>
            <person name="Sun Z."/>
            <person name="Harris H.M."/>
            <person name="McCann A."/>
            <person name="Guo C."/>
            <person name="Argimon S."/>
            <person name="Zhang W."/>
            <person name="Yang X."/>
            <person name="Jeffery I.B."/>
            <person name="Cooney J.C."/>
            <person name="Kagawa T.F."/>
            <person name="Liu W."/>
            <person name="Song Y."/>
            <person name="Salvetti E."/>
            <person name="Wrobel A."/>
            <person name="Rasinkangas P."/>
            <person name="Parkhill J."/>
            <person name="Rea M.C."/>
            <person name="O'Sullivan O."/>
            <person name="Ritari J."/>
            <person name="Douillard F.P."/>
            <person name="Paul Ross R."/>
            <person name="Yang R."/>
            <person name="Briner A.E."/>
            <person name="Felis G.E."/>
            <person name="de Vos W.M."/>
            <person name="Barrangou R."/>
            <person name="Klaenhammer T.R."/>
            <person name="Caufield P.W."/>
            <person name="Cui Y."/>
            <person name="Zhang H."/>
            <person name="O'Toole P.W."/>
        </authorList>
    </citation>
    <scope>NUCLEOTIDE SEQUENCE [LARGE SCALE GENOMIC DNA]</scope>
    <source>
        <strain evidence="2 3">DSM 22697</strain>
    </source>
</reference>
<keyword evidence="1" id="KW-1133">Transmembrane helix</keyword>
<dbReference type="STRING" id="1423730.FC75_GL001506"/>